<feature type="domain" description="YhcG N-terminal" evidence="2">
    <location>
        <begin position="26"/>
        <end position="101"/>
    </location>
</feature>
<dbReference type="GeneID" id="76729291"/>
<organism evidence="3 4">
    <name type="scientific">Methanoculleus submarinus</name>
    <dbReference type="NCBI Taxonomy" id="204050"/>
    <lineage>
        <taxon>Archaea</taxon>
        <taxon>Methanobacteriati</taxon>
        <taxon>Methanobacteriota</taxon>
        <taxon>Stenosarchaea group</taxon>
        <taxon>Methanomicrobia</taxon>
        <taxon>Methanomicrobiales</taxon>
        <taxon>Methanomicrobiaceae</taxon>
        <taxon>Methanoculleus</taxon>
    </lineage>
</organism>
<evidence type="ECO:0000313" key="4">
    <source>
        <dbReference type="Proteomes" id="UP001156196"/>
    </source>
</evidence>
<dbReference type="PANTHER" id="PTHR30547">
    <property type="entry name" value="UNCHARACTERIZED PROTEIN YHCG-RELATED"/>
    <property type="match status" value="1"/>
</dbReference>
<dbReference type="RefSeq" id="WP_011844062.1">
    <property type="nucleotide sequence ID" value="NZ_CP109831.1"/>
</dbReference>
<dbReference type="EMBL" id="CP109831">
    <property type="protein sequence ID" value="UYU18567.1"/>
    <property type="molecule type" value="Genomic_DNA"/>
</dbReference>
<dbReference type="Pfam" id="PF17761">
    <property type="entry name" value="DUF1016_N"/>
    <property type="match status" value="2"/>
</dbReference>
<accession>A0AAX3E914</accession>
<gene>
    <name evidence="3" type="ORF">OH143_00325</name>
</gene>
<dbReference type="PANTHER" id="PTHR30547:SF5">
    <property type="entry name" value="NUCLEASE YHCG-RELATED"/>
    <property type="match status" value="1"/>
</dbReference>
<dbReference type="GO" id="GO:0003676">
    <property type="term" value="F:nucleic acid binding"/>
    <property type="evidence" value="ECO:0007669"/>
    <property type="project" value="InterPro"/>
</dbReference>
<dbReference type="GeneID" id="4848183"/>
<name>A0AAX3E914_9EURY</name>
<dbReference type="Pfam" id="PF06250">
    <property type="entry name" value="YhcG_C"/>
    <property type="match status" value="1"/>
</dbReference>
<evidence type="ECO:0000259" key="1">
    <source>
        <dbReference type="Pfam" id="PF06250"/>
    </source>
</evidence>
<dbReference type="Gene3D" id="3.40.1350.10">
    <property type="match status" value="1"/>
</dbReference>
<dbReference type="Proteomes" id="UP001156196">
    <property type="component" value="Chromosome"/>
</dbReference>
<dbReference type="InterPro" id="IPR011856">
    <property type="entry name" value="tRNA_endonuc-like_dom_sf"/>
</dbReference>
<dbReference type="InterPro" id="IPR041527">
    <property type="entry name" value="YhcG_N"/>
</dbReference>
<dbReference type="AlphaFoldDB" id="A0AAX3E914"/>
<keyword evidence="4" id="KW-1185">Reference proteome</keyword>
<protein>
    <submittedName>
        <fullName evidence="3">PDDEXK nuclease domain-containing protein</fullName>
    </submittedName>
</protein>
<feature type="domain" description="YhcG PDDEXK nuclease" evidence="1">
    <location>
        <begin position="223"/>
        <end position="370"/>
    </location>
</feature>
<reference evidence="3" key="1">
    <citation type="submission" date="2022-10" db="EMBL/GenBank/DDBJ databases">
        <title>Complete genome of Methanoculleus submarinus DSM 15122.</title>
        <authorList>
            <person name="Chen S.-C."/>
            <person name="Lai S.-J."/>
            <person name="You Y.-T."/>
        </authorList>
    </citation>
    <scope>NUCLEOTIDE SEQUENCE</scope>
    <source>
        <strain evidence="3">DSM 15122</strain>
    </source>
</reference>
<dbReference type="InterPro" id="IPR009362">
    <property type="entry name" value="YhcG_C"/>
</dbReference>
<sequence length="384" mass="44486">MSTEEPIFNFDGLVGSIHHFHDELVTQASRAVNNSLTLRNWLIGCYIEEYERSGIDRADYGDRLMDRLAEILTAQEISRCDRRELYRYRRFYLTYPQIVGALPPQLTQFLNASVRQRLFAGSGIDFQDSRSLIVESATPQSRIAGKILISRLSFTHLAELINLEDETRRAFYEVECIRGNWSVRELKRQINSLYYERSGLSTDKKKLSELAQQNAEQAKPNLAIRDPYIFEFLGLKPEEVMSESHLESQLLKRLEAFLLELGHGFCFEARQKRILIGGEHFFVDLVFYHRILKCHVLVEMKLDGFSHENIGQLNTYVSWYRENVMTEGDNPPVGILLCTHKNQALVEYALAGMDNNLFVSRYLLKLPGKDEMQVFIEEQIRSGL</sequence>
<feature type="domain" description="YhcG N-terminal" evidence="2">
    <location>
        <begin position="147"/>
        <end position="197"/>
    </location>
</feature>
<dbReference type="KEGG" id="msum:OH143_00325"/>
<evidence type="ECO:0000313" key="3">
    <source>
        <dbReference type="EMBL" id="UYU18567.1"/>
    </source>
</evidence>
<proteinExistence type="predicted"/>
<dbReference type="InterPro" id="IPR053148">
    <property type="entry name" value="PD-DEXK-like_domain"/>
</dbReference>
<evidence type="ECO:0000259" key="2">
    <source>
        <dbReference type="Pfam" id="PF17761"/>
    </source>
</evidence>